<dbReference type="AlphaFoldDB" id="A0A6H1ZFV4"/>
<name>A0A6H1ZFV4_9ZZZZ</name>
<organism evidence="1">
    <name type="scientific">viral metagenome</name>
    <dbReference type="NCBI Taxonomy" id="1070528"/>
    <lineage>
        <taxon>unclassified sequences</taxon>
        <taxon>metagenomes</taxon>
        <taxon>organismal metagenomes</taxon>
    </lineage>
</organism>
<gene>
    <name evidence="1" type="ORF">TM448A00340_0038</name>
</gene>
<evidence type="ECO:0000313" key="1">
    <source>
        <dbReference type="EMBL" id="QJA46237.1"/>
    </source>
</evidence>
<reference evidence="1" key="1">
    <citation type="submission" date="2020-03" db="EMBL/GenBank/DDBJ databases">
        <title>The deep terrestrial virosphere.</title>
        <authorList>
            <person name="Holmfeldt K."/>
            <person name="Nilsson E."/>
            <person name="Simone D."/>
            <person name="Lopez-Fernandez M."/>
            <person name="Wu X."/>
            <person name="de Brujin I."/>
            <person name="Lundin D."/>
            <person name="Andersson A."/>
            <person name="Bertilsson S."/>
            <person name="Dopson M."/>
        </authorList>
    </citation>
    <scope>NUCLEOTIDE SEQUENCE</scope>
    <source>
        <strain evidence="1">TM448A00340</strain>
    </source>
</reference>
<accession>A0A6H1ZFV4</accession>
<proteinExistence type="predicted"/>
<protein>
    <submittedName>
        <fullName evidence="1">Uncharacterized protein</fullName>
    </submittedName>
</protein>
<dbReference type="EMBL" id="MT144005">
    <property type="protein sequence ID" value="QJA46237.1"/>
    <property type="molecule type" value="Genomic_DNA"/>
</dbReference>
<sequence>MRLTYSANGVSGHIDLPVACVEVMTAESLAELAASCHWRDHHPNEMPGLRTQVHLQDMDGHELGMFEVRREMRPIFTASALPGRG</sequence>